<comment type="caution">
    <text evidence="1">The sequence shown here is derived from an EMBL/GenBank/DDBJ whole genome shotgun (WGS) entry which is preliminary data.</text>
</comment>
<name>A0A645HWQ8_9ZZZZ</name>
<dbReference type="AlphaFoldDB" id="A0A645HWQ8"/>
<reference evidence="1" key="1">
    <citation type="submission" date="2019-08" db="EMBL/GenBank/DDBJ databases">
        <authorList>
            <person name="Kucharzyk K."/>
            <person name="Murdoch R.W."/>
            <person name="Higgins S."/>
            <person name="Loffler F."/>
        </authorList>
    </citation>
    <scope>NUCLEOTIDE SEQUENCE</scope>
</reference>
<evidence type="ECO:0000313" key="1">
    <source>
        <dbReference type="EMBL" id="MPN40624.1"/>
    </source>
</evidence>
<gene>
    <name evidence="1" type="ORF">SDC9_188162</name>
</gene>
<accession>A0A645HWQ8</accession>
<dbReference type="EMBL" id="VSSQ01097168">
    <property type="protein sequence ID" value="MPN40624.1"/>
    <property type="molecule type" value="Genomic_DNA"/>
</dbReference>
<organism evidence="1">
    <name type="scientific">bioreactor metagenome</name>
    <dbReference type="NCBI Taxonomy" id="1076179"/>
    <lineage>
        <taxon>unclassified sequences</taxon>
        <taxon>metagenomes</taxon>
        <taxon>ecological metagenomes</taxon>
    </lineage>
</organism>
<sequence length="114" mass="13361">MRQMRESGKTYQEIADHYGVSRQCIQQHLGTYSPNKFIASSIRPVIYEGLREWMLKNKVGYTEMIRRIGKTMTMPPVKKCMREKLTGRIRLSISDVDDILRVTGLTYEEAFRRA</sequence>
<protein>
    <submittedName>
        <fullName evidence="1">Uncharacterized protein</fullName>
    </submittedName>
</protein>
<proteinExistence type="predicted"/>